<comment type="caution">
    <text evidence="1">The sequence shown here is derived from an EMBL/GenBank/DDBJ whole genome shotgun (WGS) entry which is preliminary data.</text>
</comment>
<name>A0A6G2BK62_9ACTN</name>
<sequence length="64" mass="6942">MNGQAELTARQEQQLRDCYAQLARIAGTVEVPGVLAAARAALAELHAALEGQALEFEFHSDRFS</sequence>
<evidence type="ECO:0000313" key="1">
    <source>
        <dbReference type="EMBL" id="MTE22506.1"/>
    </source>
</evidence>
<dbReference type="AlphaFoldDB" id="A0A6G2BK62"/>
<evidence type="ECO:0000313" key="2">
    <source>
        <dbReference type="Proteomes" id="UP000473014"/>
    </source>
</evidence>
<proteinExistence type="predicted"/>
<reference evidence="1 2" key="1">
    <citation type="submission" date="2019-11" db="EMBL/GenBank/DDBJ databases">
        <authorList>
            <person name="Yuan L."/>
        </authorList>
    </citation>
    <scope>NUCLEOTIDE SEQUENCE [LARGE SCALE GENOMIC DNA]</scope>
    <source>
        <strain evidence="1 2">TRM43335</strain>
    </source>
</reference>
<protein>
    <submittedName>
        <fullName evidence="1">Uncharacterized protein</fullName>
    </submittedName>
</protein>
<gene>
    <name evidence="1" type="ORF">F0L17_26105</name>
</gene>
<keyword evidence="2" id="KW-1185">Reference proteome</keyword>
<accession>A0A6G2BK62</accession>
<organism evidence="1 2">
    <name type="scientific">Streptomyces taklimakanensis</name>
    <dbReference type="NCBI Taxonomy" id="2569853"/>
    <lineage>
        <taxon>Bacteria</taxon>
        <taxon>Bacillati</taxon>
        <taxon>Actinomycetota</taxon>
        <taxon>Actinomycetes</taxon>
        <taxon>Kitasatosporales</taxon>
        <taxon>Streptomycetaceae</taxon>
        <taxon>Streptomyces</taxon>
    </lineage>
</organism>
<dbReference type="RefSeq" id="WP_155074231.1">
    <property type="nucleotide sequence ID" value="NZ_WIXO01000002.1"/>
</dbReference>
<dbReference type="Proteomes" id="UP000473014">
    <property type="component" value="Unassembled WGS sequence"/>
</dbReference>
<dbReference type="EMBL" id="WIXO01000002">
    <property type="protein sequence ID" value="MTE22506.1"/>
    <property type="molecule type" value="Genomic_DNA"/>
</dbReference>
<dbReference type="InterPro" id="IPR046115">
    <property type="entry name" value="DUF6052"/>
</dbReference>
<dbReference type="Pfam" id="PF19522">
    <property type="entry name" value="DUF6052"/>
    <property type="match status" value="1"/>
</dbReference>